<dbReference type="RefSeq" id="WP_185244957.1">
    <property type="nucleotide sequence ID" value="NZ_AP023213.1"/>
</dbReference>
<protein>
    <submittedName>
        <fullName evidence="1">Uncharacterized protein</fullName>
    </submittedName>
</protein>
<organism evidence="1 2">
    <name type="scientific">Citrifermentans bremense</name>
    <dbReference type="NCBI Taxonomy" id="60035"/>
    <lineage>
        <taxon>Bacteria</taxon>
        <taxon>Pseudomonadati</taxon>
        <taxon>Thermodesulfobacteriota</taxon>
        <taxon>Desulfuromonadia</taxon>
        <taxon>Geobacterales</taxon>
        <taxon>Geobacteraceae</taxon>
        <taxon>Citrifermentans</taxon>
    </lineage>
</organism>
<dbReference type="Gene3D" id="1.20.120.330">
    <property type="entry name" value="Nucleotidyltransferases domain 2"/>
    <property type="match status" value="1"/>
</dbReference>
<proteinExistence type="predicted"/>
<dbReference type="InterPro" id="IPR010235">
    <property type="entry name" value="HepT"/>
</dbReference>
<dbReference type="NCBIfam" id="TIGR01987">
    <property type="entry name" value="HI0074"/>
    <property type="match status" value="1"/>
</dbReference>
<dbReference type="Proteomes" id="UP000515472">
    <property type="component" value="Chromosome"/>
</dbReference>
<reference evidence="1 2" key="1">
    <citation type="submission" date="2020-06" db="EMBL/GenBank/DDBJ databases">
        <title>Interaction of electrochemicaly active bacteria, Geobacter bremensis R4 on different carbon anode.</title>
        <authorList>
            <person name="Meng L."/>
            <person name="Yoshida N."/>
        </authorList>
    </citation>
    <scope>NUCLEOTIDE SEQUENCE [LARGE SCALE GENOMIC DNA]</scope>
    <source>
        <strain evidence="1 2">R4</strain>
    </source>
</reference>
<evidence type="ECO:0000313" key="2">
    <source>
        <dbReference type="Proteomes" id="UP000515472"/>
    </source>
</evidence>
<keyword evidence="2" id="KW-1185">Reference proteome</keyword>
<accession>A0A6S6M0D4</accession>
<dbReference type="SUPFAM" id="SSF81593">
    <property type="entry name" value="Nucleotidyltransferase substrate binding subunit/domain"/>
    <property type="match status" value="1"/>
</dbReference>
<dbReference type="Pfam" id="PF08780">
    <property type="entry name" value="NTase_sub_bind"/>
    <property type="match status" value="1"/>
</dbReference>
<dbReference type="AlphaFoldDB" id="A0A6S6M0D4"/>
<dbReference type="KEGG" id="gbn:GEOBRER4_15900"/>
<dbReference type="EMBL" id="AP023213">
    <property type="protein sequence ID" value="BCG46840.1"/>
    <property type="molecule type" value="Genomic_DNA"/>
</dbReference>
<gene>
    <name evidence="1" type="ORF">GEOBRER4_n1653</name>
</gene>
<evidence type="ECO:0000313" key="1">
    <source>
        <dbReference type="EMBL" id="BCG46840.1"/>
    </source>
</evidence>
<name>A0A6S6M0D4_9BACT</name>
<sequence>MDIERLGERISDYLKALGQLEKATGQPKDEFVRDSVIQRFEFTHELAWKMLKLRLEQEDIFAKTPRETMQASLEAGFIEDGNAWTDLQKIRNMTSHTYNEELAEEVYAFVVGEGVYLFQQLAQKALLWKTND</sequence>